<name>A0A1G8V0H5_9RHOB</name>
<evidence type="ECO:0008006" key="3">
    <source>
        <dbReference type="Google" id="ProtNLM"/>
    </source>
</evidence>
<evidence type="ECO:0000313" key="1">
    <source>
        <dbReference type="EMBL" id="SDJ59543.1"/>
    </source>
</evidence>
<dbReference type="AlphaFoldDB" id="A0A1G8V0H5"/>
<organism evidence="1 2">
    <name type="scientific">Aliiruegeria lutimaris</name>
    <dbReference type="NCBI Taxonomy" id="571298"/>
    <lineage>
        <taxon>Bacteria</taxon>
        <taxon>Pseudomonadati</taxon>
        <taxon>Pseudomonadota</taxon>
        <taxon>Alphaproteobacteria</taxon>
        <taxon>Rhodobacterales</taxon>
        <taxon>Roseobacteraceae</taxon>
        <taxon>Aliiruegeria</taxon>
    </lineage>
</organism>
<gene>
    <name evidence="1" type="ORF">SAMN04488026_102042</name>
</gene>
<protein>
    <recommendedName>
        <fullName evidence="3">DUF333 domain-containing protein</fullName>
    </recommendedName>
</protein>
<dbReference type="InterPro" id="IPR005590">
    <property type="entry name" value="DUF333"/>
</dbReference>
<dbReference type="Pfam" id="PF03891">
    <property type="entry name" value="DUF333"/>
    <property type="match status" value="1"/>
</dbReference>
<proteinExistence type="predicted"/>
<sequence length="38" mass="4496">MSETEADGQRGYCILPDGTKVDEWDYFRENWDKVPSEK</sequence>
<reference evidence="1 2" key="1">
    <citation type="submission" date="2016-10" db="EMBL/GenBank/DDBJ databases">
        <authorList>
            <person name="de Groot N.N."/>
        </authorList>
    </citation>
    <scope>NUCLEOTIDE SEQUENCE [LARGE SCALE GENOMIC DNA]</scope>
    <source>
        <strain evidence="1 2">DSM 25294</strain>
    </source>
</reference>
<keyword evidence="2" id="KW-1185">Reference proteome</keyword>
<evidence type="ECO:0000313" key="2">
    <source>
        <dbReference type="Proteomes" id="UP000199382"/>
    </source>
</evidence>
<dbReference type="EMBL" id="FNEK01000020">
    <property type="protein sequence ID" value="SDJ59543.1"/>
    <property type="molecule type" value="Genomic_DNA"/>
</dbReference>
<dbReference type="Proteomes" id="UP000199382">
    <property type="component" value="Unassembled WGS sequence"/>
</dbReference>
<accession>A0A1G8V0H5</accession>